<evidence type="ECO:0000259" key="5">
    <source>
        <dbReference type="PROSITE" id="PS50850"/>
    </source>
</evidence>
<dbReference type="KEGG" id="vgo:GJW-30_1_02756"/>
<dbReference type="GO" id="GO:0022857">
    <property type="term" value="F:transmembrane transporter activity"/>
    <property type="evidence" value="ECO:0007669"/>
    <property type="project" value="InterPro"/>
</dbReference>
<reference evidence="6 7" key="1">
    <citation type="submission" date="2015-08" db="EMBL/GenBank/DDBJ databases">
        <title>Investigation of the bacterial diversity of lava forest soil.</title>
        <authorList>
            <person name="Lee J.S."/>
        </authorList>
    </citation>
    <scope>NUCLEOTIDE SEQUENCE [LARGE SCALE GENOMIC DNA]</scope>
    <source>
        <strain evidence="6 7">GJW-30</strain>
    </source>
</reference>
<feature type="transmembrane region" description="Helical" evidence="4">
    <location>
        <begin position="341"/>
        <end position="364"/>
    </location>
</feature>
<protein>
    <submittedName>
        <fullName evidence="6">Major Facilitator Superfamily protein</fullName>
    </submittedName>
</protein>
<feature type="transmembrane region" description="Helical" evidence="4">
    <location>
        <begin position="52"/>
        <end position="72"/>
    </location>
</feature>
<dbReference type="AlphaFoldDB" id="A0A0S3PWD1"/>
<feature type="transmembrane region" description="Helical" evidence="4">
    <location>
        <begin position="282"/>
        <end position="301"/>
    </location>
</feature>
<gene>
    <name evidence="6" type="ORF">GJW-30_1_02756</name>
</gene>
<dbReference type="SUPFAM" id="SSF103473">
    <property type="entry name" value="MFS general substrate transporter"/>
    <property type="match status" value="1"/>
</dbReference>
<dbReference type="PROSITE" id="PS50850">
    <property type="entry name" value="MFS"/>
    <property type="match status" value="1"/>
</dbReference>
<evidence type="ECO:0000256" key="1">
    <source>
        <dbReference type="ARBA" id="ARBA00022692"/>
    </source>
</evidence>
<organism evidence="6 7">
    <name type="scientific">Variibacter gotjawalensis</name>
    <dbReference type="NCBI Taxonomy" id="1333996"/>
    <lineage>
        <taxon>Bacteria</taxon>
        <taxon>Pseudomonadati</taxon>
        <taxon>Pseudomonadota</taxon>
        <taxon>Alphaproteobacteria</taxon>
        <taxon>Hyphomicrobiales</taxon>
        <taxon>Nitrobacteraceae</taxon>
        <taxon>Variibacter</taxon>
    </lineage>
</organism>
<feature type="transmembrane region" description="Helical" evidence="4">
    <location>
        <begin position="307"/>
        <end position="329"/>
    </location>
</feature>
<keyword evidence="7" id="KW-1185">Reference proteome</keyword>
<feature type="transmembrane region" description="Helical" evidence="4">
    <location>
        <begin position="172"/>
        <end position="191"/>
    </location>
</feature>
<dbReference type="PANTHER" id="PTHR23537">
    <property type="match status" value="1"/>
</dbReference>
<evidence type="ECO:0000256" key="2">
    <source>
        <dbReference type="ARBA" id="ARBA00022989"/>
    </source>
</evidence>
<feature type="transmembrane region" description="Helical" evidence="4">
    <location>
        <begin position="370"/>
        <end position="389"/>
    </location>
</feature>
<dbReference type="RefSeq" id="WP_096356239.1">
    <property type="nucleotide sequence ID" value="NZ_AP014946.1"/>
</dbReference>
<dbReference type="Proteomes" id="UP000236884">
    <property type="component" value="Chromosome"/>
</dbReference>
<feature type="transmembrane region" description="Helical" evidence="4">
    <location>
        <begin position="218"/>
        <end position="238"/>
    </location>
</feature>
<feature type="transmembrane region" description="Helical" evidence="4">
    <location>
        <begin position="250"/>
        <end position="275"/>
    </location>
</feature>
<dbReference type="Gene3D" id="1.20.1250.20">
    <property type="entry name" value="MFS general substrate transporter like domains"/>
    <property type="match status" value="1"/>
</dbReference>
<feature type="transmembrane region" description="Helical" evidence="4">
    <location>
        <begin position="111"/>
        <end position="133"/>
    </location>
</feature>
<keyword evidence="3 4" id="KW-0472">Membrane</keyword>
<dbReference type="EMBL" id="AP014946">
    <property type="protein sequence ID" value="BAT60220.1"/>
    <property type="molecule type" value="Genomic_DNA"/>
</dbReference>
<name>A0A0S3PWD1_9BRAD</name>
<accession>A0A0S3PWD1</accession>
<evidence type="ECO:0000256" key="3">
    <source>
        <dbReference type="ARBA" id="ARBA00023136"/>
    </source>
</evidence>
<evidence type="ECO:0000256" key="4">
    <source>
        <dbReference type="SAM" id="Phobius"/>
    </source>
</evidence>
<dbReference type="PANTHER" id="PTHR23537:SF1">
    <property type="entry name" value="SUGAR TRANSPORTER"/>
    <property type="match status" value="1"/>
</dbReference>
<feature type="transmembrane region" description="Helical" evidence="4">
    <location>
        <begin position="79"/>
        <end position="99"/>
    </location>
</feature>
<keyword evidence="1 4" id="KW-0812">Transmembrane</keyword>
<dbReference type="Gene3D" id="1.20.1720.10">
    <property type="entry name" value="Multidrug resistance protein D"/>
    <property type="match status" value="1"/>
</dbReference>
<feature type="transmembrane region" description="Helical" evidence="4">
    <location>
        <begin position="145"/>
        <end position="166"/>
    </location>
</feature>
<feature type="domain" description="Major facilitator superfamily (MFS) profile" evidence="5">
    <location>
        <begin position="10"/>
        <end position="395"/>
    </location>
</feature>
<evidence type="ECO:0000313" key="7">
    <source>
        <dbReference type="Proteomes" id="UP000236884"/>
    </source>
</evidence>
<feature type="transmembrane region" description="Helical" evidence="4">
    <location>
        <begin position="12"/>
        <end position="32"/>
    </location>
</feature>
<sequence length="396" mass="40193">MHSPAVKKFPVALVAWGFFGMALHIGLARFTYGVTLPTLRSDLGISYFTGGALNAIHMAGYLIGTLAVPYWVKRAGMRGLALQAHLVVIAGAVICALAPSETASGTALLALGRITTGVGAGSAIVAILVNVFAAVEATQRPTVSAIVWAGMGASVVVSGLFVGWLLVPQIGWRTAFWAAAVLAALLACFAASRAFPANPPPATAPAAFTARDIATPRWGYLFVAYLMFGTGYIAYATFAGARLAALNAPLGVVSGVWTLYGLTCMIGAALTVPLVNSPRAKMFALVASLGCAAVGSLLAVATPSFTALLAALLVGLGLAATPTIVSGYARDRCSADDYPKAFAYASAAMGTGQLIGPVAAGALADAFGTAAAPLFAACAYGIGALMALMDRRNLKS</sequence>
<dbReference type="GO" id="GO:0005886">
    <property type="term" value="C:plasma membrane"/>
    <property type="evidence" value="ECO:0007669"/>
    <property type="project" value="TreeGrafter"/>
</dbReference>
<dbReference type="Pfam" id="PF06779">
    <property type="entry name" value="MFS_4"/>
    <property type="match status" value="1"/>
</dbReference>
<proteinExistence type="predicted"/>
<keyword evidence="2 4" id="KW-1133">Transmembrane helix</keyword>
<dbReference type="InterPro" id="IPR020846">
    <property type="entry name" value="MFS_dom"/>
</dbReference>
<evidence type="ECO:0000313" key="6">
    <source>
        <dbReference type="EMBL" id="BAT60220.1"/>
    </source>
</evidence>
<dbReference type="InterPro" id="IPR010645">
    <property type="entry name" value="MFS_4"/>
</dbReference>
<dbReference type="InterPro" id="IPR036259">
    <property type="entry name" value="MFS_trans_sf"/>
</dbReference>
<dbReference type="OrthoDB" id="9797953at2"/>